<organism evidence="2 3">
    <name type="scientific">Sphingomonas melonis</name>
    <dbReference type="NCBI Taxonomy" id="152682"/>
    <lineage>
        <taxon>Bacteria</taxon>
        <taxon>Pseudomonadati</taxon>
        <taxon>Pseudomonadota</taxon>
        <taxon>Alphaproteobacteria</taxon>
        <taxon>Sphingomonadales</taxon>
        <taxon>Sphingomonadaceae</taxon>
        <taxon>Sphingomonas</taxon>
    </lineage>
</organism>
<reference evidence="2 3" key="2">
    <citation type="submission" date="2020-08" db="EMBL/GenBank/DDBJ databases">
        <title>The Agave Microbiome: Exploring the role of microbial communities in plant adaptations to desert environments.</title>
        <authorList>
            <person name="Partida-Martinez L.P."/>
        </authorList>
    </citation>
    <scope>NUCLEOTIDE SEQUENCE [LARGE SCALE GENOMIC DNA]</scope>
    <source>
        <strain evidence="2 3">AS2.3</strain>
    </source>
</reference>
<reference evidence="2 3" key="1">
    <citation type="submission" date="2020-07" db="EMBL/GenBank/DDBJ databases">
        <authorList>
            <person name="Partida-Martinez L."/>
            <person name="Huntemann M."/>
            <person name="Clum A."/>
            <person name="Wang J."/>
            <person name="Palaniappan K."/>
            <person name="Ritter S."/>
            <person name="Chen I.-M."/>
            <person name="Stamatis D."/>
            <person name="Reddy T."/>
            <person name="O'Malley R."/>
            <person name="Daum C."/>
            <person name="Shapiro N."/>
            <person name="Ivanova N."/>
            <person name="Kyrpides N."/>
            <person name="Woyke T."/>
        </authorList>
    </citation>
    <scope>NUCLEOTIDE SEQUENCE [LARGE SCALE GENOMIC DNA]</scope>
    <source>
        <strain evidence="2 3">AS2.3</strain>
    </source>
</reference>
<keyword evidence="3" id="KW-1185">Reference proteome</keyword>
<evidence type="ECO:0000313" key="2">
    <source>
        <dbReference type="EMBL" id="NYD90448.1"/>
    </source>
</evidence>
<protein>
    <submittedName>
        <fullName evidence="2">Uncharacterized protein</fullName>
    </submittedName>
</protein>
<sequence>MAALTSFLPRKGEVAAKLTEGEDTVRSAVAESPPPPPAYGRRSPSPAKA</sequence>
<accession>A0A7Y9FNK6</accession>
<feature type="region of interest" description="Disordered" evidence="1">
    <location>
        <begin position="15"/>
        <end position="49"/>
    </location>
</feature>
<dbReference type="AlphaFoldDB" id="A0A7Y9FNK6"/>
<comment type="caution">
    <text evidence="2">The sequence shown here is derived from an EMBL/GenBank/DDBJ whole genome shotgun (WGS) entry which is preliminary data.</text>
</comment>
<proteinExistence type="predicted"/>
<evidence type="ECO:0000256" key="1">
    <source>
        <dbReference type="SAM" id="MobiDB-lite"/>
    </source>
</evidence>
<name>A0A7Y9FNK6_9SPHN</name>
<feature type="compositionally biased region" description="Low complexity" evidence="1">
    <location>
        <begin position="39"/>
        <end position="49"/>
    </location>
</feature>
<gene>
    <name evidence="2" type="ORF">HD841_002245</name>
</gene>
<feature type="compositionally biased region" description="Basic and acidic residues" evidence="1">
    <location>
        <begin position="15"/>
        <end position="25"/>
    </location>
</feature>
<dbReference type="EMBL" id="JACCBY010000003">
    <property type="protein sequence ID" value="NYD90448.1"/>
    <property type="molecule type" value="Genomic_DNA"/>
</dbReference>
<evidence type="ECO:0000313" key="3">
    <source>
        <dbReference type="Proteomes" id="UP000517753"/>
    </source>
</evidence>
<dbReference type="Proteomes" id="UP000517753">
    <property type="component" value="Unassembled WGS sequence"/>
</dbReference>